<dbReference type="InterPro" id="IPR019734">
    <property type="entry name" value="TPR_rpt"/>
</dbReference>
<dbReference type="PANTHER" id="PTHR21581:SF6">
    <property type="entry name" value="TRAFFICKING PROTEIN PARTICLE COMPLEX SUBUNIT 12"/>
    <property type="match status" value="1"/>
</dbReference>
<dbReference type="EMBL" id="CP111024">
    <property type="protein sequence ID" value="WAR23655.1"/>
    <property type="molecule type" value="Genomic_DNA"/>
</dbReference>
<dbReference type="SMART" id="SM00028">
    <property type="entry name" value="TPR"/>
    <property type="match status" value="4"/>
</dbReference>
<dbReference type="SUPFAM" id="SSF48452">
    <property type="entry name" value="TPR-like"/>
    <property type="match status" value="1"/>
</dbReference>
<dbReference type="Gene3D" id="1.25.40.10">
    <property type="entry name" value="Tetratricopeptide repeat domain"/>
    <property type="match status" value="1"/>
</dbReference>
<feature type="repeat" description="TPR" evidence="1">
    <location>
        <begin position="750"/>
        <end position="783"/>
    </location>
</feature>
<feature type="region of interest" description="Disordered" evidence="2">
    <location>
        <begin position="79"/>
        <end position="105"/>
    </location>
</feature>
<evidence type="ECO:0000313" key="4">
    <source>
        <dbReference type="EMBL" id="WAR23655.1"/>
    </source>
</evidence>
<dbReference type="InterPro" id="IPR011990">
    <property type="entry name" value="TPR-like_helical_dom_sf"/>
</dbReference>
<feature type="region of interest" description="Disordered" evidence="2">
    <location>
        <begin position="309"/>
        <end position="338"/>
    </location>
</feature>
<feature type="compositionally biased region" description="Polar residues" evidence="2">
    <location>
        <begin position="392"/>
        <end position="404"/>
    </location>
</feature>
<dbReference type="Proteomes" id="UP001164746">
    <property type="component" value="Chromosome 13"/>
</dbReference>
<proteinExistence type="predicted"/>
<feature type="compositionally biased region" description="Polar residues" evidence="2">
    <location>
        <begin position="79"/>
        <end position="90"/>
    </location>
</feature>
<dbReference type="PANTHER" id="PTHR21581">
    <property type="entry name" value="D-ALANYL-D-ALANINE CARBOXYPEPTIDASE"/>
    <property type="match status" value="1"/>
</dbReference>
<evidence type="ECO:0000259" key="3">
    <source>
        <dbReference type="Pfam" id="PF25064"/>
    </source>
</evidence>
<keyword evidence="5" id="KW-1185">Reference proteome</keyword>
<feature type="region of interest" description="Disordered" evidence="2">
    <location>
        <begin position="146"/>
        <end position="194"/>
    </location>
</feature>
<gene>
    <name evidence="4" type="ORF">MAR_037324</name>
</gene>
<keyword evidence="1" id="KW-0802">TPR repeat</keyword>
<dbReference type="PROSITE" id="PS50005">
    <property type="entry name" value="TPR"/>
    <property type="match status" value="1"/>
</dbReference>
<evidence type="ECO:0000313" key="5">
    <source>
        <dbReference type="Proteomes" id="UP001164746"/>
    </source>
</evidence>
<accession>A0ABY7FNM1</accession>
<protein>
    <submittedName>
        <fullName evidence="4">TPC12-like protein</fullName>
    </submittedName>
</protein>
<feature type="compositionally biased region" description="Polar residues" evidence="2">
    <location>
        <begin position="372"/>
        <end position="382"/>
    </location>
</feature>
<dbReference type="InterPro" id="IPR056835">
    <property type="entry name" value="ARM_TT21_5th"/>
</dbReference>
<reference evidence="4" key="1">
    <citation type="submission" date="2022-11" db="EMBL/GenBank/DDBJ databases">
        <title>Centuries of genome instability and evolution in soft-shell clam transmissible cancer (bioRxiv).</title>
        <authorList>
            <person name="Hart S.F.M."/>
            <person name="Yonemitsu M.A."/>
            <person name="Giersch R.M."/>
            <person name="Beal B.F."/>
            <person name="Arriagada G."/>
            <person name="Davis B.W."/>
            <person name="Ostrander E.A."/>
            <person name="Goff S.P."/>
            <person name="Metzger M.J."/>
        </authorList>
    </citation>
    <scope>NUCLEOTIDE SEQUENCE</scope>
    <source>
        <strain evidence="4">MELC-2E11</strain>
        <tissue evidence="4">Siphon/mantle</tissue>
    </source>
</reference>
<evidence type="ECO:0000256" key="2">
    <source>
        <dbReference type="SAM" id="MobiDB-lite"/>
    </source>
</evidence>
<organism evidence="4 5">
    <name type="scientific">Mya arenaria</name>
    <name type="common">Soft-shell clam</name>
    <dbReference type="NCBI Taxonomy" id="6604"/>
    <lineage>
        <taxon>Eukaryota</taxon>
        <taxon>Metazoa</taxon>
        <taxon>Spiralia</taxon>
        <taxon>Lophotrochozoa</taxon>
        <taxon>Mollusca</taxon>
        <taxon>Bivalvia</taxon>
        <taxon>Autobranchia</taxon>
        <taxon>Heteroconchia</taxon>
        <taxon>Euheterodonta</taxon>
        <taxon>Imparidentia</taxon>
        <taxon>Neoheterodontei</taxon>
        <taxon>Myida</taxon>
        <taxon>Myoidea</taxon>
        <taxon>Myidae</taxon>
        <taxon>Mya</taxon>
    </lineage>
</organism>
<evidence type="ECO:0000256" key="1">
    <source>
        <dbReference type="PROSITE-ProRule" id="PRU00339"/>
    </source>
</evidence>
<feature type="compositionally biased region" description="Polar residues" evidence="2">
    <location>
        <begin position="323"/>
        <end position="337"/>
    </location>
</feature>
<dbReference type="Pfam" id="PF25064">
    <property type="entry name" value="ARM_TT21_5th"/>
    <property type="match status" value="1"/>
</dbReference>
<sequence>MAHLSENENVTDLIEEELEEEKLFLEMSNKQNELLTPGMRHSATTDTLDSVYLDPPTAELDIDSEPKIDIEIVSETGDKNITSFQGTSMDSEVKPMQTMSDVDDNSKANIVFDVESEIKEETSPPSLSKYFGKVESTEDFFASLPHAEEDLPPSTDIDIGSVSDSKPGGEENVMSGSDPFGLYSAPDKSEEKVEQQADRADEMADLTLNSSADVLQFDDMTLEDTIDTKNETCDEKSDKKKHEFVGTVDFDLALDGNDIVETPVDVEEKDGFESFTAELSNNEALDALGISPAAPSFMNDNSIKEYFRQASSQSDDPFGGVSRQISHTSGRSSTSQERVLGSLDEVTENGNEVPEHVQNSDTSIPAPDLSATIGTGSDSVETTPRHQPLFPPSTTLSPGESPSHQPFFKHSDSQSSGDHSIPAFQSFGDSSSTDDTFSVALQMSDSDRQHDAWLPSDNTKNILITMATHAPGSYIPTSDLLVAPSLVSTQQQGDPVRELVFRYMGEQEALKRKVLTLDSVPRDVDGLKQLLGAGCYRSAIDLTTELITHMGQSVNMEVQINHSPQTLQVWYTRFSLMMKLRLYSVLESEFVAFKNLDTPDMYYEYYPHLFPGKRGSMVPFGMRLLHAELPHHLGRSAETLDRFYYLLAITKRILKNLAEGLSEDGSALTISNESRKGREKKILYLIANTLVLLRDYDAALSVYEDLMEKDSGQKLALLSGLGRIHLQIGNLTKASEFFQQVKATCEGDSATLHMNKGFEAMCQNNFTEAYESFKLAVQADPSNTSAVNNMSVCCLYLGKLKEALTALEALVHGSPEKNLHEGILFNLCTLYELESSRALHKKQALLDLVSKHKGDGFPVRALEYI</sequence>
<feature type="domain" description="Tetratricopeptide repeat protein 21A/21B fifth ARM repeats" evidence="3">
    <location>
        <begin position="685"/>
        <end position="795"/>
    </location>
</feature>
<name>A0ABY7FNM1_MYAAR</name>
<feature type="region of interest" description="Disordered" evidence="2">
    <location>
        <begin position="351"/>
        <end position="432"/>
    </location>
</feature>